<dbReference type="Proteomes" id="UP000327439">
    <property type="component" value="Chromosome D13"/>
</dbReference>
<gene>
    <name evidence="2" type="ORF">ES319_D13G111600v1</name>
</gene>
<accession>A0A5J5NMU7</accession>
<protein>
    <recommendedName>
        <fullName evidence="4">Kazal-like domain-containing protein</fullName>
    </recommendedName>
</protein>
<evidence type="ECO:0000313" key="2">
    <source>
        <dbReference type="EMBL" id="KAB1994630.1"/>
    </source>
</evidence>
<dbReference type="AlphaFoldDB" id="A0A5J5NMU7"/>
<sequence>MNQVHCWICSILILFPILTIRKRRRDNWNTIPGIGYRNLTLSVVVATGETICSPVAGTAGMTIDAMTPWLTEKTAAKEKNSIKVLAEVEEDSYCNYGEGPRTTNGHCTDEVGLCDGIFGYFPCLLRELNEIQQYEVMN</sequence>
<proteinExistence type="predicted"/>
<organism evidence="2 3">
    <name type="scientific">Gossypium barbadense</name>
    <name type="common">Sea Island cotton</name>
    <name type="synonym">Hibiscus barbadensis</name>
    <dbReference type="NCBI Taxonomy" id="3634"/>
    <lineage>
        <taxon>Eukaryota</taxon>
        <taxon>Viridiplantae</taxon>
        <taxon>Streptophyta</taxon>
        <taxon>Embryophyta</taxon>
        <taxon>Tracheophyta</taxon>
        <taxon>Spermatophyta</taxon>
        <taxon>Magnoliopsida</taxon>
        <taxon>eudicotyledons</taxon>
        <taxon>Gunneridae</taxon>
        <taxon>Pentapetalae</taxon>
        <taxon>rosids</taxon>
        <taxon>malvids</taxon>
        <taxon>Malvales</taxon>
        <taxon>Malvaceae</taxon>
        <taxon>Malvoideae</taxon>
        <taxon>Gossypium</taxon>
    </lineage>
</organism>
<dbReference type="EMBL" id="CM018227">
    <property type="protein sequence ID" value="KAB1994630.1"/>
    <property type="molecule type" value="Genomic_DNA"/>
</dbReference>
<keyword evidence="1" id="KW-0732">Signal</keyword>
<evidence type="ECO:0000313" key="3">
    <source>
        <dbReference type="Proteomes" id="UP000327439"/>
    </source>
</evidence>
<keyword evidence="3" id="KW-1185">Reference proteome</keyword>
<evidence type="ECO:0000256" key="1">
    <source>
        <dbReference type="SAM" id="SignalP"/>
    </source>
</evidence>
<evidence type="ECO:0008006" key="4">
    <source>
        <dbReference type="Google" id="ProtNLM"/>
    </source>
</evidence>
<feature type="signal peptide" evidence="1">
    <location>
        <begin position="1"/>
        <end position="19"/>
    </location>
</feature>
<reference evidence="3" key="1">
    <citation type="journal article" date="2020" name="Nat. Genet.">
        <title>Genomic diversifications of five Gossypium allopolyploid species and their impact on cotton improvement.</title>
        <authorList>
            <person name="Chen Z.J."/>
            <person name="Sreedasyam A."/>
            <person name="Ando A."/>
            <person name="Song Q."/>
            <person name="De Santiago L.M."/>
            <person name="Hulse-Kemp A.M."/>
            <person name="Ding M."/>
            <person name="Ye W."/>
            <person name="Kirkbride R.C."/>
            <person name="Jenkins J."/>
            <person name="Plott C."/>
            <person name="Lovell J."/>
            <person name="Lin Y.M."/>
            <person name="Vaughn R."/>
            <person name="Liu B."/>
            <person name="Simpson S."/>
            <person name="Scheffler B.E."/>
            <person name="Wen L."/>
            <person name="Saski C.A."/>
            <person name="Grover C.E."/>
            <person name="Hu G."/>
            <person name="Conover J.L."/>
            <person name="Carlson J.W."/>
            <person name="Shu S."/>
            <person name="Boston L.B."/>
            <person name="Williams M."/>
            <person name="Peterson D.G."/>
            <person name="McGee K."/>
            <person name="Jones D.C."/>
            <person name="Wendel J.F."/>
            <person name="Stelly D.M."/>
            <person name="Grimwood J."/>
            <person name="Schmutz J."/>
        </authorList>
    </citation>
    <scope>NUCLEOTIDE SEQUENCE [LARGE SCALE GENOMIC DNA]</scope>
    <source>
        <strain evidence="3">cv. 3-79</strain>
    </source>
</reference>
<feature type="chain" id="PRO_5023900620" description="Kazal-like domain-containing protein" evidence="1">
    <location>
        <begin position="20"/>
        <end position="138"/>
    </location>
</feature>
<dbReference type="OrthoDB" id="815707at2759"/>
<name>A0A5J5NMU7_GOSBA</name>